<proteinExistence type="predicted"/>
<feature type="region of interest" description="Disordered" evidence="1">
    <location>
        <begin position="54"/>
        <end position="166"/>
    </location>
</feature>
<dbReference type="AlphaFoldDB" id="A0A2T3ANY5"/>
<feature type="region of interest" description="Disordered" evidence="1">
    <location>
        <begin position="183"/>
        <end position="203"/>
    </location>
</feature>
<reference evidence="2 3" key="1">
    <citation type="journal article" date="2018" name="Mycol. Prog.">
        <title>Coniella lustricola, a new species from submerged detritus.</title>
        <authorList>
            <person name="Raudabaugh D.B."/>
            <person name="Iturriaga T."/>
            <person name="Carver A."/>
            <person name="Mondo S."/>
            <person name="Pangilinan J."/>
            <person name="Lipzen A."/>
            <person name="He G."/>
            <person name="Amirebrahimi M."/>
            <person name="Grigoriev I.V."/>
            <person name="Miller A.N."/>
        </authorList>
    </citation>
    <scope>NUCLEOTIDE SEQUENCE [LARGE SCALE GENOMIC DNA]</scope>
    <source>
        <strain evidence="2 3">B22-T-1</strain>
    </source>
</reference>
<accession>A0A2T3ANY5</accession>
<dbReference type="OrthoDB" id="10490999at2759"/>
<keyword evidence="3" id="KW-1185">Reference proteome</keyword>
<dbReference type="InParanoid" id="A0A2T3ANY5"/>
<dbReference type="Proteomes" id="UP000241462">
    <property type="component" value="Unassembled WGS sequence"/>
</dbReference>
<gene>
    <name evidence="2" type="ORF">BD289DRAFT_419996</name>
</gene>
<sequence length="203" mass="23383">MGCLLWSRRKSTPEPSRLPTPRLVEIAPERRQTIRATTEFKWPARIADVADVARPSVRHLSPPPAKASQPMPEKEVFVTTPRSFHSPRSPSPFLVQRCHHQRQPEPQDYHISPLPTECQQCEQEKDQEHHKRLPQQQDKKPTYPTGSREEPAELPPNDLSHLRPLPQELPAAMPPIVFAQELEAPPFQPKTRTIPRSRFSYQT</sequence>
<evidence type="ECO:0000256" key="1">
    <source>
        <dbReference type="SAM" id="MobiDB-lite"/>
    </source>
</evidence>
<feature type="region of interest" description="Disordered" evidence="1">
    <location>
        <begin position="1"/>
        <end position="20"/>
    </location>
</feature>
<organism evidence="2 3">
    <name type="scientific">Coniella lustricola</name>
    <dbReference type="NCBI Taxonomy" id="2025994"/>
    <lineage>
        <taxon>Eukaryota</taxon>
        <taxon>Fungi</taxon>
        <taxon>Dikarya</taxon>
        <taxon>Ascomycota</taxon>
        <taxon>Pezizomycotina</taxon>
        <taxon>Sordariomycetes</taxon>
        <taxon>Sordariomycetidae</taxon>
        <taxon>Diaporthales</taxon>
        <taxon>Schizoparmaceae</taxon>
        <taxon>Coniella</taxon>
    </lineage>
</organism>
<feature type="compositionally biased region" description="Basic and acidic residues" evidence="1">
    <location>
        <begin position="137"/>
        <end position="151"/>
    </location>
</feature>
<feature type="compositionally biased region" description="Low complexity" evidence="1">
    <location>
        <begin position="81"/>
        <end position="93"/>
    </location>
</feature>
<protein>
    <submittedName>
        <fullName evidence="2">Uncharacterized protein</fullName>
    </submittedName>
</protein>
<evidence type="ECO:0000313" key="2">
    <source>
        <dbReference type="EMBL" id="PSS05315.1"/>
    </source>
</evidence>
<name>A0A2T3ANY5_9PEZI</name>
<evidence type="ECO:0000313" key="3">
    <source>
        <dbReference type="Proteomes" id="UP000241462"/>
    </source>
</evidence>
<dbReference type="EMBL" id="KZ678372">
    <property type="protein sequence ID" value="PSS05315.1"/>
    <property type="molecule type" value="Genomic_DNA"/>
</dbReference>